<accession>A0ABZ2GG83</accession>
<feature type="signal peptide" evidence="5">
    <location>
        <begin position="1"/>
        <end position="41"/>
    </location>
</feature>
<dbReference type="EMBL" id="CP142523">
    <property type="protein sequence ID" value="WWO44661.1"/>
    <property type="molecule type" value="Genomic_DNA"/>
</dbReference>
<feature type="chain" id="PRO_5046685107" evidence="5">
    <location>
        <begin position="42"/>
        <end position="1045"/>
    </location>
</feature>
<keyword evidence="3" id="KW-0574">Periplasm</keyword>
<evidence type="ECO:0000256" key="5">
    <source>
        <dbReference type="SAM" id="SignalP"/>
    </source>
</evidence>
<evidence type="ECO:0000313" key="7">
    <source>
        <dbReference type="EMBL" id="WWO44661.1"/>
    </source>
</evidence>
<organism evidence="7 8">
    <name type="scientific">Janthinobacterium aestuarii</name>
    <dbReference type="NCBI Taxonomy" id="2985511"/>
    <lineage>
        <taxon>Bacteria</taxon>
        <taxon>Pseudomonadati</taxon>
        <taxon>Pseudomonadota</taxon>
        <taxon>Betaproteobacteria</taxon>
        <taxon>Burkholderiales</taxon>
        <taxon>Oxalobacteraceae</taxon>
        <taxon>Janthinobacterium</taxon>
    </lineage>
</organism>
<dbReference type="Pfam" id="PF07940">
    <property type="entry name" value="Hepar_II_III_C"/>
    <property type="match status" value="1"/>
</dbReference>
<evidence type="ECO:0000256" key="2">
    <source>
        <dbReference type="ARBA" id="ARBA00022729"/>
    </source>
</evidence>
<comment type="subcellular location">
    <subcellularLocation>
        <location evidence="1">Periplasm</location>
    </subcellularLocation>
</comment>
<proteinExistence type="predicted"/>
<reference evidence="7 8" key="1">
    <citation type="submission" date="2024-01" db="EMBL/GenBank/DDBJ databases">
        <title>Draft genome sequences of nine bacterial species from freshwater ponds near Washington, DC.</title>
        <authorList>
            <person name="Pavloudi C."/>
            <person name="Oliver L."/>
            <person name="Slattery K."/>
            <person name="Lissner G."/>
            <person name="Saw J.H."/>
        </authorList>
    </citation>
    <scope>NUCLEOTIDE SEQUENCE [LARGE SCALE GENOMIC DNA]</scope>
    <source>
        <strain evidence="8">TB1-E2</strain>
    </source>
</reference>
<evidence type="ECO:0000256" key="4">
    <source>
        <dbReference type="ARBA" id="ARBA00023239"/>
    </source>
</evidence>
<feature type="domain" description="Heparinase II/III-like C-terminal" evidence="6">
    <location>
        <begin position="598"/>
        <end position="692"/>
    </location>
</feature>
<protein>
    <submittedName>
        <fullName evidence="7">Heparinase II/III family protein</fullName>
    </submittedName>
</protein>
<dbReference type="Proteomes" id="UP001373909">
    <property type="component" value="Chromosome"/>
</dbReference>
<sequence length="1045" mass="114375">MAFRAKARQSFPLVSRRALAKKWRHAGLGLLLVAMASSAVAQLPAPLKAGHPKLFLTQAGIDGLKRQLPYYPSAKFPAVKGSIQFSLLAKHKDSQDGGDQAIFGQYRGTNNTILVRHVDHLDTPGTISLQIMFIGKPTSPSTTTTMSSTVVHLKADAWTEIRVAWDAQLHAIDIKVNGLPVRAFWGKADAPFTDWTANEQIFDVGARRNEVMSNFILRDGQGQELMQHASLDTGLRKSWTDYRDAADIRLADIRSCATIAPTSSDYPKPCKVATGHRGTIYESAQLLSMAWLLTEQDKYKQGLLTYVDMLLASPLPAGNEWSMGGRVAAMGLVYDWLFDLMGSENVPAALGTGSYRSALAQRIKDTIAAENTAVVGDHLVASMCGSKQHLRDTSTVFDCEQKPIYEHWNRTDGPSVAQYYVSGHAFSAVTNMAVGLLAIAEEYPEVVPMIDTAYAHFDKGFMAARAAISADGGHQMGFAYGVSSIPERLLLWRTALDNSNGTPLLQADWQAQLLYPYIYGLRSDSLFPASGDNYDLRVGNPLLGQLSRGVASAGDDGVAWSFYREQVGKRTYWNDEILERLFWPAEVAAVPIASLPLARHFRVSGQVVMRDTWEYANATLLDFKSSSFAAQNHQHADQNSFALYYKAPLLLDTGLYDSYESVHWWNYYTRSVAHNTITVYDTADDQTERLMTGTSGLSRDGGQWMQALQQNYPTIDEIQPGGVNALDGIVRYENTPEYTYTSGNASKAYSATRLDRNNGFVRQVLFLRQPAFWSKPVTVIFDSVRSKRGLPATFLLHTAHDPAANTASTSNLGDGRYKLGYSAGQRRIATVRNGEGMLIVQTVLPENAVVHKVGGLDHDGTVCRQMSPVTANQSMPSSGDCRFMVRRRQADGSDLWFNHPPQKSEQKTTNEDVGVWRLEVTSPTALAVNGPEYFLHTLFVANNDGSTGTAQPPDTRRLAAAANTEALLLGSQLQVLFNRDVAPAARMDWTSPLAAGAILATGLKPGVHYALTSAAAGSAFARSLVETQEGTGTHLSSDQGVLSIE</sequence>
<dbReference type="PANTHER" id="PTHR39210:SF1">
    <property type="entry name" value="HEPARIN-SULFATE LYASE"/>
    <property type="match status" value="1"/>
</dbReference>
<keyword evidence="2 5" id="KW-0732">Signal</keyword>
<dbReference type="InterPro" id="IPR012480">
    <property type="entry name" value="Hepar_II_III_C"/>
</dbReference>
<gene>
    <name evidence="7" type="ORF">OPV09_18255</name>
</gene>
<dbReference type="Gene3D" id="2.70.98.70">
    <property type="match status" value="1"/>
</dbReference>
<keyword evidence="8" id="KW-1185">Reference proteome</keyword>
<dbReference type="Gene3D" id="1.50.10.100">
    <property type="entry name" value="Chondroitin AC/alginate lyase"/>
    <property type="match status" value="2"/>
</dbReference>
<keyword evidence="4" id="KW-0456">Lyase</keyword>
<dbReference type="InterPro" id="IPR008929">
    <property type="entry name" value="Chondroitin_lyas"/>
</dbReference>
<evidence type="ECO:0000256" key="3">
    <source>
        <dbReference type="ARBA" id="ARBA00022764"/>
    </source>
</evidence>
<evidence type="ECO:0000256" key="1">
    <source>
        <dbReference type="ARBA" id="ARBA00004418"/>
    </source>
</evidence>
<evidence type="ECO:0000313" key="8">
    <source>
        <dbReference type="Proteomes" id="UP001373909"/>
    </source>
</evidence>
<dbReference type="PANTHER" id="PTHR39210">
    <property type="entry name" value="HEPARIN-SULFATE LYASE"/>
    <property type="match status" value="1"/>
</dbReference>
<evidence type="ECO:0000259" key="6">
    <source>
        <dbReference type="Pfam" id="PF07940"/>
    </source>
</evidence>
<dbReference type="RefSeq" id="WP_338679021.1">
    <property type="nucleotide sequence ID" value="NZ_CP142523.1"/>
</dbReference>
<name>A0ABZ2GG83_9BURK</name>